<reference evidence="1 2" key="1">
    <citation type="submission" date="2019-08" db="EMBL/GenBank/DDBJ databases">
        <title>Genomes sequence of Algoriphagus aquimarinus ACAM450.</title>
        <authorList>
            <person name="Bowman J.P."/>
        </authorList>
    </citation>
    <scope>NUCLEOTIDE SEQUENCE [LARGE SCALE GENOMIC DNA]</scope>
    <source>
        <strain evidence="1 2">ACAM 450</strain>
    </source>
</reference>
<dbReference type="EMBL" id="VORW01000020">
    <property type="protein sequence ID" value="TXE04782.1"/>
    <property type="molecule type" value="Genomic_DNA"/>
</dbReference>
<dbReference type="OrthoDB" id="976756at2"/>
<sequence>MDTPHNFDFLRTGTDKKLIQQLTEYGQNLSTVGVNEIAIANVITLVITELQQKPVPGLYGLRIVIACPNERSDIGNEDSTL</sequence>
<dbReference type="AlphaFoldDB" id="A0A5C7A9F1"/>
<gene>
    <name evidence="1" type="ORF">ESV85_18765</name>
</gene>
<organism evidence="1 2">
    <name type="scientific">Algoriphagus aquimarinus</name>
    <dbReference type="NCBI Taxonomy" id="237018"/>
    <lineage>
        <taxon>Bacteria</taxon>
        <taxon>Pseudomonadati</taxon>
        <taxon>Bacteroidota</taxon>
        <taxon>Cytophagia</taxon>
        <taxon>Cytophagales</taxon>
        <taxon>Cyclobacteriaceae</taxon>
        <taxon>Algoriphagus</taxon>
    </lineage>
</organism>
<dbReference type="Proteomes" id="UP000321935">
    <property type="component" value="Unassembled WGS sequence"/>
</dbReference>
<proteinExistence type="predicted"/>
<protein>
    <submittedName>
        <fullName evidence="1">Uncharacterized protein</fullName>
    </submittedName>
</protein>
<evidence type="ECO:0000313" key="1">
    <source>
        <dbReference type="EMBL" id="TXE04782.1"/>
    </source>
</evidence>
<comment type="caution">
    <text evidence="1">The sequence shown here is derived from an EMBL/GenBank/DDBJ whole genome shotgun (WGS) entry which is preliminary data.</text>
</comment>
<evidence type="ECO:0000313" key="2">
    <source>
        <dbReference type="Proteomes" id="UP000321935"/>
    </source>
</evidence>
<accession>A0A5C7A9F1</accession>
<dbReference type="RefSeq" id="WP_146920334.1">
    <property type="nucleotide sequence ID" value="NZ_VORW01000020.1"/>
</dbReference>
<name>A0A5C7A9F1_9BACT</name>